<dbReference type="Pfam" id="PF00005">
    <property type="entry name" value="ABC_tran"/>
    <property type="match status" value="1"/>
</dbReference>
<evidence type="ECO:0000256" key="5">
    <source>
        <dbReference type="ARBA" id="ARBA00022840"/>
    </source>
</evidence>
<evidence type="ECO:0000256" key="7">
    <source>
        <dbReference type="ARBA" id="ARBA00023136"/>
    </source>
</evidence>
<keyword evidence="7" id="KW-0472">Membrane</keyword>
<keyword evidence="5 9" id="KW-0067">ATP-binding</keyword>
<protein>
    <submittedName>
        <fullName evidence="9">Taurine transport system ATP-binding protein</fullName>
    </submittedName>
</protein>
<dbReference type="CDD" id="cd03293">
    <property type="entry name" value="ABC_NrtD_SsuB_transporters"/>
    <property type="match status" value="1"/>
</dbReference>
<name>A0A1G9YP06_9FIRM</name>
<accession>A0A1G9YP06</accession>
<dbReference type="GO" id="GO:0016887">
    <property type="term" value="F:ATP hydrolysis activity"/>
    <property type="evidence" value="ECO:0007669"/>
    <property type="project" value="InterPro"/>
</dbReference>
<dbReference type="STRING" id="146817.SAMN04488502_1126"/>
<reference evidence="9 10" key="1">
    <citation type="submission" date="2016-10" db="EMBL/GenBank/DDBJ databases">
        <authorList>
            <person name="de Groot N.N."/>
        </authorList>
    </citation>
    <scope>NUCLEOTIDE SEQUENCE [LARGE SCALE GENOMIC DNA]</scope>
    <source>
        <strain evidence="9 10">DSM 1736</strain>
    </source>
</reference>
<dbReference type="InterPro" id="IPR003593">
    <property type="entry name" value="AAA+_ATPase"/>
</dbReference>
<evidence type="ECO:0000256" key="3">
    <source>
        <dbReference type="ARBA" id="ARBA00022519"/>
    </source>
</evidence>
<dbReference type="RefSeq" id="WP_092074705.1">
    <property type="nucleotide sequence ID" value="NZ_FNHB01000012.1"/>
</dbReference>
<keyword evidence="2" id="KW-1003">Cell membrane</keyword>
<dbReference type="OrthoDB" id="18967at2"/>
<dbReference type="Proteomes" id="UP000214880">
    <property type="component" value="Unassembled WGS sequence"/>
</dbReference>
<dbReference type="PROSITE" id="PS50893">
    <property type="entry name" value="ABC_TRANSPORTER_2"/>
    <property type="match status" value="1"/>
</dbReference>
<dbReference type="GO" id="GO:0005524">
    <property type="term" value="F:ATP binding"/>
    <property type="evidence" value="ECO:0007669"/>
    <property type="project" value="UniProtKB-KW"/>
</dbReference>
<dbReference type="PANTHER" id="PTHR42788">
    <property type="entry name" value="TAURINE IMPORT ATP-BINDING PROTEIN-RELATED"/>
    <property type="match status" value="1"/>
</dbReference>
<keyword evidence="1" id="KW-0813">Transport</keyword>
<dbReference type="InterPro" id="IPR003439">
    <property type="entry name" value="ABC_transporter-like_ATP-bd"/>
</dbReference>
<dbReference type="EMBL" id="FNHB01000012">
    <property type="protein sequence ID" value="SDN10321.1"/>
    <property type="molecule type" value="Genomic_DNA"/>
</dbReference>
<feature type="domain" description="ABC transporter" evidence="8">
    <location>
        <begin position="19"/>
        <end position="247"/>
    </location>
</feature>
<dbReference type="AlphaFoldDB" id="A0A1G9YP06"/>
<evidence type="ECO:0000313" key="9">
    <source>
        <dbReference type="EMBL" id="SDN10321.1"/>
    </source>
</evidence>
<keyword evidence="10" id="KW-1185">Reference proteome</keyword>
<evidence type="ECO:0000313" key="10">
    <source>
        <dbReference type="Proteomes" id="UP000214880"/>
    </source>
</evidence>
<gene>
    <name evidence="9" type="ORF">SAMN04488502_1126</name>
</gene>
<organism evidence="9 10">
    <name type="scientific">Dendrosporobacter quercicolus</name>
    <dbReference type="NCBI Taxonomy" id="146817"/>
    <lineage>
        <taxon>Bacteria</taxon>
        <taxon>Bacillati</taxon>
        <taxon>Bacillota</taxon>
        <taxon>Negativicutes</taxon>
        <taxon>Selenomonadales</taxon>
        <taxon>Sporomusaceae</taxon>
        <taxon>Dendrosporobacter</taxon>
    </lineage>
</organism>
<dbReference type="Gene3D" id="3.40.50.300">
    <property type="entry name" value="P-loop containing nucleotide triphosphate hydrolases"/>
    <property type="match status" value="1"/>
</dbReference>
<evidence type="ECO:0000259" key="8">
    <source>
        <dbReference type="PROSITE" id="PS50893"/>
    </source>
</evidence>
<evidence type="ECO:0000256" key="2">
    <source>
        <dbReference type="ARBA" id="ARBA00022475"/>
    </source>
</evidence>
<sequence length="276" mass="30793">MGRTEYRRSAEAAAAVVALAGVSLTYRSDQDVDALENITLTLDAGEFVCLLGPSGCGKSTLLKIIAGFIAPTDGAAVMDGEAITGADWQRGVVFQHPPLYPWLDVAANVKFGLKMRKLPELESQKLTEEYLKKVGLLEFRTSKVYQLSGGMKQRVAIARALVNQPRVLLMDEPFGALDALTREQMQSLLRNIWRESQCTILFITHDVDEALSLGTRVLVMSKRPGRIIKEFRPDFTHSMIGEKSNRSRYTPEFLKLREEILDLINNYTKGDGCAYF</sequence>
<dbReference type="InterPro" id="IPR027417">
    <property type="entry name" value="P-loop_NTPase"/>
</dbReference>
<keyword evidence="3" id="KW-0997">Cell inner membrane</keyword>
<evidence type="ECO:0000256" key="1">
    <source>
        <dbReference type="ARBA" id="ARBA00022448"/>
    </source>
</evidence>
<proteinExistence type="predicted"/>
<evidence type="ECO:0000256" key="6">
    <source>
        <dbReference type="ARBA" id="ARBA00022967"/>
    </source>
</evidence>
<keyword evidence="6" id="KW-1278">Translocase</keyword>
<evidence type="ECO:0000256" key="4">
    <source>
        <dbReference type="ARBA" id="ARBA00022741"/>
    </source>
</evidence>
<dbReference type="PANTHER" id="PTHR42788:SF18">
    <property type="entry name" value="TAURINE IMPORT ATP-BINDING PROTEIN TAUB"/>
    <property type="match status" value="1"/>
</dbReference>
<keyword evidence="4" id="KW-0547">Nucleotide-binding</keyword>
<dbReference type="SUPFAM" id="SSF52540">
    <property type="entry name" value="P-loop containing nucleoside triphosphate hydrolases"/>
    <property type="match status" value="1"/>
</dbReference>
<dbReference type="InterPro" id="IPR017871">
    <property type="entry name" value="ABC_transporter-like_CS"/>
</dbReference>
<dbReference type="InterPro" id="IPR050166">
    <property type="entry name" value="ABC_transporter_ATP-bind"/>
</dbReference>
<dbReference type="SMART" id="SM00382">
    <property type="entry name" value="AAA"/>
    <property type="match status" value="1"/>
</dbReference>
<dbReference type="PROSITE" id="PS00211">
    <property type="entry name" value="ABC_TRANSPORTER_1"/>
    <property type="match status" value="1"/>
</dbReference>